<proteinExistence type="predicted"/>
<dbReference type="EMBL" id="LAZR01017978">
    <property type="protein sequence ID" value="KKL98187.1"/>
    <property type="molecule type" value="Genomic_DNA"/>
</dbReference>
<evidence type="ECO:0000313" key="1">
    <source>
        <dbReference type="EMBL" id="KKL98187.1"/>
    </source>
</evidence>
<dbReference type="AlphaFoldDB" id="A0A0F9JGR9"/>
<name>A0A0F9JGR9_9ZZZZ</name>
<protein>
    <submittedName>
        <fullName evidence="1">Uncharacterized protein</fullName>
    </submittedName>
</protein>
<organism evidence="1">
    <name type="scientific">marine sediment metagenome</name>
    <dbReference type="NCBI Taxonomy" id="412755"/>
    <lineage>
        <taxon>unclassified sequences</taxon>
        <taxon>metagenomes</taxon>
        <taxon>ecological metagenomes</taxon>
    </lineage>
</organism>
<gene>
    <name evidence="1" type="ORF">LCGC14_1826900</name>
</gene>
<sequence length="128" mass="14775">MTEYPEIEKMRAIQEKSQAIGEFLDWLGSEEAYSDIAGPTGISLMVFQPVPKKWPKGDDGFTIPLEQFDDELWASFEPDEITRSEYRAYPPMLNIEKLLAKFFEIDLVKVEAEKREILLAARKEQDDA</sequence>
<reference evidence="1" key="1">
    <citation type="journal article" date="2015" name="Nature">
        <title>Complex archaea that bridge the gap between prokaryotes and eukaryotes.</title>
        <authorList>
            <person name="Spang A."/>
            <person name="Saw J.H."/>
            <person name="Jorgensen S.L."/>
            <person name="Zaremba-Niedzwiedzka K."/>
            <person name="Martijn J."/>
            <person name="Lind A.E."/>
            <person name="van Eijk R."/>
            <person name="Schleper C."/>
            <person name="Guy L."/>
            <person name="Ettema T.J."/>
        </authorList>
    </citation>
    <scope>NUCLEOTIDE SEQUENCE</scope>
</reference>
<comment type="caution">
    <text evidence="1">The sequence shown here is derived from an EMBL/GenBank/DDBJ whole genome shotgun (WGS) entry which is preliminary data.</text>
</comment>
<accession>A0A0F9JGR9</accession>